<protein>
    <submittedName>
        <fullName evidence="1">Uncharacterized protein</fullName>
    </submittedName>
</protein>
<name>A0A1J5P846_9ZZZZ</name>
<sequence length="80" mass="8852">MLASGTFTSSRISSEVSLARRPSLFSCLPARKPFMPFSSTKALMPSALLWPSRAGRVRAITTARSPTVPWVMKVLVPFRR</sequence>
<gene>
    <name evidence="1" type="ORF">GALL_510360</name>
</gene>
<reference evidence="1" key="1">
    <citation type="submission" date="2016-10" db="EMBL/GenBank/DDBJ databases">
        <title>Sequence of Gallionella enrichment culture.</title>
        <authorList>
            <person name="Poehlein A."/>
            <person name="Muehling M."/>
            <person name="Daniel R."/>
        </authorList>
    </citation>
    <scope>NUCLEOTIDE SEQUENCE</scope>
</reference>
<accession>A0A1J5P846</accession>
<dbReference type="EMBL" id="MLJW01005962">
    <property type="protein sequence ID" value="OIQ67386.1"/>
    <property type="molecule type" value="Genomic_DNA"/>
</dbReference>
<proteinExistence type="predicted"/>
<dbReference type="AlphaFoldDB" id="A0A1J5P846"/>
<organism evidence="1">
    <name type="scientific">mine drainage metagenome</name>
    <dbReference type="NCBI Taxonomy" id="410659"/>
    <lineage>
        <taxon>unclassified sequences</taxon>
        <taxon>metagenomes</taxon>
        <taxon>ecological metagenomes</taxon>
    </lineage>
</organism>
<evidence type="ECO:0000313" key="1">
    <source>
        <dbReference type="EMBL" id="OIQ67386.1"/>
    </source>
</evidence>
<comment type="caution">
    <text evidence="1">The sequence shown here is derived from an EMBL/GenBank/DDBJ whole genome shotgun (WGS) entry which is preliminary data.</text>
</comment>